<dbReference type="EMBL" id="JAVFKN010000031">
    <property type="protein sequence ID" value="MDQ5770474.1"/>
    <property type="molecule type" value="Genomic_DNA"/>
</dbReference>
<dbReference type="Proteomes" id="UP001229862">
    <property type="component" value="Chromosome"/>
</dbReference>
<sequence>MTQTNQSINVTYRGEPIAHIPQATDRAIRMEELKRLIGLSKTTIYEMIKNGEFDPGFLIGKRARGWYLSTAISWLESRKQGGAV</sequence>
<dbReference type="InterPro" id="IPR010260">
    <property type="entry name" value="AlpA"/>
</dbReference>
<organism evidence="2">
    <name type="scientific">Thiothrix subterranea</name>
    <dbReference type="NCBI Taxonomy" id="2735563"/>
    <lineage>
        <taxon>Bacteria</taxon>
        <taxon>Pseudomonadati</taxon>
        <taxon>Pseudomonadota</taxon>
        <taxon>Gammaproteobacteria</taxon>
        <taxon>Thiotrichales</taxon>
        <taxon>Thiotrichaceae</taxon>
        <taxon>Thiothrix</taxon>
    </lineage>
</organism>
<dbReference type="EMBL" id="CP133217">
    <property type="protein sequence ID" value="WML86848.1"/>
    <property type="molecule type" value="Genomic_DNA"/>
</dbReference>
<evidence type="ECO:0000313" key="2">
    <source>
        <dbReference type="EMBL" id="WML86848.1"/>
    </source>
</evidence>
<dbReference type="AlphaFoldDB" id="A0AA51MMS6"/>
<evidence type="ECO:0000313" key="1">
    <source>
        <dbReference type="EMBL" id="MDQ5770474.1"/>
    </source>
</evidence>
<name>A0AA51MMS6_9GAMM</name>
<keyword evidence="3" id="KW-1185">Reference proteome</keyword>
<dbReference type="Pfam" id="PF05930">
    <property type="entry name" value="Phage_AlpA"/>
    <property type="match status" value="1"/>
</dbReference>
<reference evidence="2 3" key="1">
    <citation type="submission" date="2023-08" db="EMBL/GenBank/DDBJ databases">
        <title>New molecular markers tilS and rpoB for phylogenetic and monitoring studies of the genus Thiothrix biodiversity.</title>
        <authorList>
            <person name="Ravin N.V."/>
            <person name="Smolyakov D."/>
            <person name="Markov N.D."/>
            <person name="Beletsky A.V."/>
            <person name="Mardanov A.V."/>
            <person name="Rudenko T.S."/>
            <person name="Grabovich M.Y."/>
        </authorList>
    </citation>
    <scope>NUCLEOTIDE SEQUENCE</scope>
    <source>
        <strain evidence="2">DNT52</strain>
        <strain evidence="1 3">H33</strain>
    </source>
</reference>
<proteinExistence type="predicted"/>
<dbReference type="Proteomes" id="UP001223336">
    <property type="component" value="Unassembled WGS sequence"/>
</dbReference>
<dbReference type="RefSeq" id="WP_308136178.1">
    <property type="nucleotide sequence ID" value="NZ_CP133197.1"/>
</dbReference>
<dbReference type="Gene3D" id="1.10.238.160">
    <property type="match status" value="1"/>
</dbReference>
<accession>A0AA51MMS6</accession>
<gene>
    <name evidence="1" type="ORF">RCC75_18245</name>
    <name evidence="2" type="ORF">RCG00_21520</name>
</gene>
<evidence type="ECO:0000313" key="3">
    <source>
        <dbReference type="Proteomes" id="UP001223336"/>
    </source>
</evidence>
<protein>
    <submittedName>
        <fullName evidence="2">AlpA family phage regulatory protein</fullName>
    </submittedName>
</protein>